<keyword evidence="2" id="KW-1185">Reference proteome</keyword>
<proteinExistence type="predicted"/>
<reference evidence="1 2" key="1">
    <citation type="submission" date="2023-10" db="EMBL/GenBank/DDBJ databases">
        <title>Draft genome sequence of Xylaria bambusicola isolate GMP-LS, the root and basal stem rot pathogen of sugarcane in Indonesia.</title>
        <authorList>
            <person name="Selvaraj P."/>
            <person name="Muralishankar V."/>
            <person name="Muruganantham S."/>
            <person name="Sp S."/>
            <person name="Haryani S."/>
            <person name="Lau K.J.X."/>
            <person name="Naqvi N.I."/>
        </authorList>
    </citation>
    <scope>NUCLEOTIDE SEQUENCE [LARGE SCALE GENOMIC DNA]</scope>
    <source>
        <strain evidence="1">GMP-LS</strain>
    </source>
</reference>
<evidence type="ECO:0000313" key="1">
    <source>
        <dbReference type="EMBL" id="KAK5630851.1"/>
    </source>
</evidence>
<dbReference type="EMBL" id="JAWHQM010000017">
    <property type="protein sequence ID" value="KAK5630851.1"/>
    <property type="molecule type" value="Genomic_DNA"/>
</dbReference>
<sequence length="88" mass="9351">MVGLGPHRTCWGPARAGCVVMADFGTISIIPSDVLVTPAGGAVVVGRRERSELPLLHGRKTALFGAKIEGRRCGSEENVLLRRKPSQS</sequence>
<gene>
    <name evidence="1" type="ORF">RRF57_006566</name>
</gene>
<comment type="caution">
    <text evidence="1">The sequence shown here is derived from an EMBL/GenBank/DDBJ whole genome shotgun (WGS) entry which is preliminary data.</text>
</comment>
<evidence type="ECO:0000313" key="2">
    <source>
        <dbReference type="Proteomes" id="UP001305414"/>
    </source>
</evidence>
<dbReference type="Proteomes" id="UP001305414">
    <property type="component" value="Unassembled WGS sequence"/>
</dbReference>
<accession>A0AAN7USB7</accession>
<dbReference type="AlphaFoldDB" id="A0AAN7USB7"/>
<name>A0AAN7USB7_9PEZI</name>
<organism evidence="1 2">
    <name type="scientific">Xylaria bambusicola</name>
    <dbReference type="NCBI Taxonomy" id="326684"/>
    <lineage>
        <taxon>Eukaryota</taxon>
        <taxon>Fungi</taxon>
        <taxon>Dikarya</taxon>
        <taxon>Ascomycota</taxon>
        <taxon>Pezizomycotina</taxon>
        <taxon>Sordariomycetes</taxon>
        <taxon>Xylariomycetidae</taxon>
        <taxon>Xylariales</taxon>
        <taxon>Xylariaceae</taxon>
        <taxon>Xylaria</taxon>
    </lineage>
</organism>
<protein>
    <submittedName>
        <fullName evidence="1">Uncharacterized protein</fullName>
    </submittedName>
</protein>